<sequence>MAALRQHASAKVREGMARYAIPNDKALGVSMRDVQAVAKQFGRNHALAEALWQTGIYEARMLACYVAAPAQVTPAQMERWARDFDNWAHCDTACFALFDRTPQAWDKVEEWSARGEEFVRRAAFALLASLTVHDKKAGDANYLRGLELIEAAAADERNFVKKAVNWALRSIGKRNPRLHAAAVAVARRLAAATAAAPRWVGKDALRELTGAAVVARMAARKKKAG</sequence>
<reference evidence="1" key="1">
    <citation type="submission" date="2022-07" db="EMBL/GenBank/DDBJ databases">
        <title>Tahibacter sp., a new gammaproteobacterium isolated from the silt sample collected at pig farm.</title>
        <authorList>
            <person name="Chen H."/>
        </authorList>
    </citation>
    <scope>NUCLEOTIDE SEQUENCE</scope>
    <source>
        <strain evidence="1">P2K</strain>
    </source>
</reference>
<keyword evidence="2" id="KW-1185">Reference proteome</keyword>
<evidence type="ECO:0000313" key="2">
    <source>
        <dbReference type="Proteomes" id="UP001165498"/>
    </source>
</evidence>
<name>A0ABT1QVW7_9GAMM</name>
<accession>A0ABT1QVW7</accession>
<comment type="caution">
    <text evidence="1">The sequence shown here is derived from an EMBL/GenBank/DDBJ whole genome shotgun (WGS) entry which is preliminary data.</text>
</comment>
<dbReference type="Proteomes" id="UP001165498">
    <property type="component" value="Unassembled WGS sequence"/>
</dbReference>
<dbReference type="CDD" id="cd06561">
    <property type="entry name" value="AlkD_like"/>
    <property type="match status" value="1"/>
</dbReference>
<protein>
    <submittedName>
        <fullName evidence="1">DNA alkylation repair protein</fullName>
    </submittedName>
</protein>
<dbReference type="PANTHER" id="PTHR41291:SF1">
    <property type="entry name" value="DNA ALKYLATION REPAIR PROTEIN"/>
    <property type="match status" value="1"/>
</dbReference>
<dbReference type="Pfam" id="PF08713">
    <property type="entry name" value="DNA_alkylation"/>
    <property type="match status" value="1"/>
</dbReference>
<dbReference type="PANTHER" id="PTHR41291">
    <property type="entry name" value="DNA ALKYLATION REPAIR PROTEIN"/>
    <property type="match status" value="1"/>
</dbReference>
<dbReference type="InterPro" id="IPR014825">
    <property type="entry name" value="DNA_alkylation"/>
</dbReference>
<dbReference type="InterPro" id="IPR016024">
    <property type="entry name" value="ARM-type_fold"/>
</dbReference>
<dbReference type="Gene3D" id="1.25.10.90">
    <property type="match status" value="1"/>
</dbReference>
<organism evidence="1 2">
    <name type="scientific">Tahibacter harae</name>
    <dbReference type="NCBI Taxonomy" id="2963937"/>
    <lineage>
        <taxon>Bacteria</taxon>
        <taxon>Pseudomonadati</taxon>
        <taxon>Pseudomonadota</taxon>
        <taxon>Gammaproteobacteria</taxon>
        <taxon>Lysobacterales</taxon>
        <taxon>Rhodanobacteraceae</taxon>
        <taxon>Tahibacter</taxon>
    </lineage>
</organism>
<proteinExistence type="predicted"/>
<dbReference type="RefSeq" id="WP_255915595.1">
    <property type="nucleotide sequence ID" value="NZ_JANFQO010000016.1"/>
</dbReference>
<gene>
    <name evidence="1" type="ORF">NM961_16930</name>
</gene>
<evidence type="ECO:0000313" key="1">
    <source>
        <dbReference type="EMBL" id="MCQ4166406.1"/>
    </source>
</evidence>
<dbReference type="SUPFAM" id="SSF48371">
    <property type="entry name" value="ARM repeat"/>
    <property type="match status" value="1"/>
</dbReference>
<dbReference type="EMBL" id="JANFQO010000016">
    <property type="protein sequence ID" value="MCQ4166406.1"/>
    <property type="molecule type" value="Genomic_DNA"/>
</dbReference>